<evidence type="ECO:0000256" key="1">
    <source>
        <dbReference type="SAM" id="Phobius"/>
    </source>
</evidence>
<feature type="transmembrane region" description="Helical" evidence="1">
    <location>
        <begin position="195"/>
        <end position="214"/>
    </location>
</feature>
<proteinExistence type="predicted"/>
<accession>A0A1F5HN84</accession>
<feature type="transmembrane region" description="Helical" evidence="1">
    <location>
        <begin position="53"/>
        <end position="74"/>
    </location>
</feature>
<feature type="transmembrane region" description="Helical" evidence="1">
    <location>
        <begin position="150"/>
        <end position="174"/>
    </location>
</feature>
<evidence type="ECO:0000313" key="2">
    <source>
        <dbReference type="EMBL" id="OGE05617.1"/>
    </source>
</evidence>
<dbReference type="Proteomes" id="UP000178369">
    <property type="component" value="Unassembled WGS sequence"/>
</dbReference>
<sequence>MYCFNCGEKIPSESKFCRYCGVSVGHTAHHDDKISENTEDINRREYSLGNNQVIPIWQFLLLNLITFGLYQVYWGWKYWEIIKRVKNTSLSSGWRGFFIVFTSFSLFPQVLQLAKSSGYKGNFSAGLLATIFLIVNFINNGLSRAENLDWASLLVLTAIMIGIASLVAMPVINAMNYYLTHNNEGQNTFDIKPNFLLIAVMLVVAGFYILSGFYSETNTSY</sequence>
<dbReference type="AlphaFoldDB" id="A0A1F5HN84"/>
<feature type="transmembrane region" description="Helical" evidence="1">
    <location>
        <begin position="94"/>
        <end position="114"/>
    </location>
</feature>
<evidence type="ECO:0000313" key="3">
    <source>
        <dbReference type="Proteomes" id="UP000178369"/>
    </source>
</evidence>
<name>A0A1F5HN84_9BACT</name>
<protein>
    <submittedName>
        <fullName evidence="2">Uncharacterized protein</fullName>
    </submittedName>
</protein>
<comment type="caution">
    <text evidence="2">The sequence shown here is derived from an EMBL/GenBank/DDBJ whole genome shotgun (WGS) entry which is preliminary data.</text>
</comment>
<keyword evidence="1" id="KW-0812">Transmembrane</keyword>
<dbReference type="EMBL" id="MFBL01000006">
    <property type="protein sequence ID" value="OGE05617.1"/>
    <property type="molecule type" value="Genomic_DNA"/>
</dbReference>
<gene>
    <name evidence="2" type="ORF">A3F45_00165</name>
</gene>
<keyword evidence="1" id="KW-1133">Transmembrane helix</keyword>
<feature type="transmembrane region" description="Helical" evidence="1">
    <location>
        <begin position="121"/>
        <end position="138"/>
    </location>
</feature>
<reference evidence="2 3" key="1">
    <citation type="journal article" date="2016" name="Nat. Commun.">
        <title>Thousands of microbial genomes shed light on interconnected biogeochemical processes in an aquifer system.</title>
        <authorList>
            <person name="Anantharaman K."/>
            <person name="Brown C.T."/>
            <person name="Hug L.A."/>
            <person name="Sharon I."/>
            <person name="Castelle C.J."/>
            <person name="Probst A.J."/>
            <person name="Thomas B.C."/>
            <person name="Singh A."/>
            <person name="Wilkins M.J."/>
            <person name="Karaoz U."/>
            <person name="Brodie E.L."/>
            <person name="Williams K.H."/>
            <person name="Hubbard S.S."/>
            <person name="Banfield J.F."/>
        </authorList>
    </citation>
    <scope>NUCLEOTIDE SEQUENCE [LARGE SCALE GENOMIC DNA]</scope>
</reference>
<organism evidence="2 3">
    <name type="scientific">Candidatus Curtissbacteria bacterium RIFCSPHIGHO2_12_FULL_41_17</name>
    <dbReference type="NCBI Taxonomy" id="1797722"/>
    <lineage>
        <taxon>Bacteria</taxon>
        <taxon>Candidatus Curtissiibacteriota</taxon>
    </lineage>
</organism>
<keyword evidence="1" id="KW-0472">Membrane</keyword>